<proteinExistence type="inferred from homology"/>
<dbReference type="OrthoDB" id="174652at2"/>
<keyword evidence="6 8" id="KW-0472">Membrane</keyword>
<evidence type="ECO:0000256" key="3">
    <source>
        <dbReference type="ARBA" id="ARBA00022452"/>
    </source>
</evidence>
<dbReference type="Gene3D" id="2.40.170.20">
    <property type="entry name" value="TonB-dependent receptor, beta-barrel domain"/>
    <property type="match status" value="1"/>
</dbReference>
<dbReference type="GO" id="GO:0015891">
    <property type="term" value="P:siderophore transport"/>
    <property type="evidence" value="ECO:0007669"/>
    <property type="project" value="InterPro"/>
</dbReference>
<keyword evidence="4 8" id="KW-0812">Transmembrane</keyword>
<name>A0A139SRB6_9BACT</name>
<comment type="similarity">
    <text evidence="8">Belongs to the TonB-dependent receptor family.</text>
</comment>
<dbReference type="InterPro" id="IPR036942">
    <property type="entry name" value="Beta-barrel_TonB_sf"/>
</dbReference>
<evidence type="ECO:0000259" key="9">
    <source>
        <dbReference type="Pfam" id="PF00593"/>
    </source>
</evidence>
<evidence type="ECO:0000256" key="4">
    <source>
        <dbReference type="ARBA" id="ARBA00022692"/>
    </source>
</evidence>
<dbReference type="CDD" id="cd01347">
    <property type="entry name" value="ligand_gated_channel"/>
    <property type="match status" value="1"/>
</dbReference>
<dbReference type="PANTHER" id="PTHR32552">
    <property type="entry name" value="FERRICHROME IRON RECEPTOR-RELATED"/>
    <property type="match status" value="1"/>
</dbReference>
<protein>
    <recommendedName>
        <fullName evidence="9">TonB-dependent receptor-like beta-barrel domain-containing protein</fullName>
    </recommendedName>
</protein>
<comment type="subcellular location">
    <subcellularLocation>
        <location evidence="1 8">Cell outer membrane</location>
        <topology evidence="1 8">Multi-pass membrane protein</topology>
    </subcellularLocation>
</comment>
<evidence type="ECO:0000313" key="10">
    <source>
        <dbReference type="EMBL" id="KXU37072.1"/>
    </source>
</evidence>
<evidence type="ECO:0000256" key="2">
    <source>
        <dbReference type="ARBA" id="ARBA00022448"/>
    </source>
</evidence>
<dbReference type="PANTHER" id="PTHR32552:SF74">
    <property type="entry name" value="HYDROXAMATE SIDEROPHORE RECEPTOR FHUE"/>
    <property type="match status" value="1"/>
</dbReference>
<dbReference type="GO" id="GO:0038023">
    <property type="term" value="F:signaling receptor activity"/>
    <property type="evidence" value="ECO:0007669"/>
    <property type="project" value="InterPro"/>
</dbReference>
<evidence type="ECO:0000256" key="6">
    <source>
        <dbReference type="ARBA" id="ARBA00023136"/>
    </source>
</evidence>
<keyword evidence="5" id="KW-0798">TonB box</keyword>
<dbReference type="NCBIfam" id="TIGR01783">
    <property type="entry name" value="TonB-siderophor"/>
    <property type="match status" value="1"/>
</dbReference>
<dbReference type="Proteomes" id="UP000070058">
    <property type="component" value="Unassembled WGS sequence"/>
</dbReference>
<evidence type="ECO:0000313" key="11">
    <source>
        <dbReference type="Proteomes" id="UP000070058"/>
    </source>
</evidence>
<feature type="domain" description="TonB-dependent receptor-like beta-barrel" evidence="9">
    <location>
        <begin position="43"/>
        <end position="496"/>
    </location>
</feature>
<sequence>MSQPLGATAAVRARSVVAWQERGFFYDANDARTRLAYGVVEADLGAHTTVGLGLSWQKDHTPMNTGLTRASDGSDLGLPRRRNFASRWSYYKFETAQVFADLKHTFSEDWSLVVNAAVLDETNTFKDAYITGTYNKATQDGLSIRGNAGKGASTQYGVDVFVDGKFPLFSRKHGIGIGANYVDRDSPSFERIGWVLPEQGMAVGLDFDAHSIPEPTMPRMRKNRNRNTRQSGVYGVARWSLADEVTFVTGARSTWFDYEDRNLDTGFINNQYRQDGEITPYAGVIWDFTKRYSLYASYTDIFRVQSDRRQANGQPLDPAIGANYELGLKASSPNERLNASLAVFRIEETNRAQTDPAWPNGMSGETVYINAGEVRSEGFEAELNGEILRGWQWSAGYTYNTTEYLRDRTANGSPSNNEGQSFRSYAPKHMLRLYTTYLLPWAEKRWSVSGGLNAQSATYSSNSGMRARQGDYAILNAGVGYQISEKLSLRLSVSNVFDRIYYRKISTGSGNMYGEPRSVMLTARMKL</sequence>
<dbReference type="SUPFAM" id="SSF56935">
    <property type="entry name" value="Porins"/>
    <property type="match status" value="1"/>
</dbReference>
<dbReference type="InterPro" id="IPR010105">
    <property type="entry name" value="TonB_sidphr_rcpt"/>
</dbReference>
<dbReference type="PROSITE" id="PS52016">
    <property type="entry name" value="TONB_DEPENDENT_REC_3"/>
    <property type="match status" value="1"/>
</dbReference>
<dbReference type="GO" id="GO:0015344">
    <property type="term" value="F:siderophore uptake transmembrane transporter activity"/>
    <property type="evidence" value="ECO:0007669"/>
    <property type="project" value="TreeGrafter"/>
</dbReference>
<gene>
    <name evidence="10" type="ORF">AXK11_02965</name>
</gene>
<evidence type="ECO:0000256" key="7">
    <source>
        <dbReference type="ARBA" id="ARBA00023237"/>
    </source>
</evidence>
<dbReference type="InterPro" id="IPR000531">
    <property type="entry name" value="Beta-barrel_TonB"/>
</dbReference>
<dbReference type="Pfam" id="PF00593">
    <property type="entry name" value="TonB_dep_Rec_b-barrel"/>
    <property type="match status" value="1"/>
</dbReference>
<dbReference type="STRING" id="1548207.AXK11_02965"/>
<dbReference type="EMBL" id="LSZQ01000024">
    <property type="protein sequence ID" value="KXU37072.1"/>
    <property type="molecule type" value="Genomic_DNA"/>
</dbReference>
<keyword evidence="2 8" id="KW-0813">Transport</keyword>
<comment type="caution">
    <text evidence="10">The sequence shown here is derived from an EMBL/GenBank/DDBJ whole genome shotgun (WGS) entry which is preliminary data.</text>
</comment>
<dbReference type="AlphaFoldDB" id="A0A139SRB6"/>
<evidence type="ECO:0000256" key="1">
    <source>
        <dbReference type="ARBA" id="ARBA00004571"/>
    </source>
</evidence>
<dbReference type="InterPro" id="IPR039426">
    <property type="entry name" value="TonB-dep_rcpt-like"/>
</dbReference>
<keyword evidence="7 8" id="KW-0998">Cell outer membrane</keyword>
<dbReference type="GO" id="GO:0009279">
    <property type="term" value="C:cell outer membrane"/>
    <property type="evidence" value="ECO:0007669"/>
    <property type="project" value="UniProtKB-SubCell"/>
</dbReference>
<keyword evidence="3 8" id="KW-1134">Transmembrane beta strand</keyword>
<keyword evidence="11" id="KW-1185">Reference proteome</keyword>
<accession>A0A139SRB6</accession>
<evidence type="ECO:0000256" key="5">
    <source>
        <dbReference type="ARBA" id="ARBA00023077"/>
    </source>
</evidence>
<evidence type="ECO:0000256" key="8">
    <source>
        <dbReference type="PROSITE-ProRule" id="PRU01360"/>
    </source>
</evidence>
<organism evidence="10 11">
    <name type="scientific">Cephaloticoccus primus</name>
    <dbReference type="NCBI Taxonomy" id="1548207"/>
    <lineage>
        <taxon>Bacteria</taxon>
        <taxon>Pseudomonadati</taxon>
        <taxon>Verrucomicrobiota</taxon>
        <taxon>Opitutia</taxon>
        <taxon>Opitutales</taxon>
        <taxon>Opitutaceae</taxon>
        <taxon>Cephaloticoccus</taxon>
    </lineage>
</organism>
<reference evidence="11" key="1">
    <citation type="submission" date="2016-02" db="EMBL/GenBank/DDBJ databases">
        <authorList>
            <person name="Sanders J.G."/>
            <person name="Lin J.Y."/>
            <person name="Wertz J.T."/>
            <person name="Russell J.A."/>
            <person name="Moreau C.S."/>
            <person name="Powell S."/>
        </authorList>
    </citation>
    <scope>NUCLEOTIDE SEQUENCE [LARGE SCALE GENOMIC DNA]</scope>
    <source>
        <strain evidence="11">CAG34</strain>
    </source>
</reference>